<dbReference type="SMART" id="SM00419">
    <property type="entry name" value="HTH_CRP"/>
    <property type="match status" value="1"/>
</dbReference>
<dbReference type="EMBL" id="BAAABZ010000072">
    <property type="protein sequence ID" value="GAA0558927.1"/>
    <property type="molecule type" value="Genomic_DNA"/>
</dbReference>
<dbReference type="Pfam" id="PF13545">
    <property type="entry name" value="HTH_Crp_2"/>
    <property type="match status" value="1"/>
</dbReference>
<evidence type="ECO:0000313" key="3">
    <source>
        <dbReference type="Proteomes" id="UP001501576"/>
    </source>
</evidence>
<feature type="domain" description="HTH crp-type" evidence="1">
    <location>
        <begin position="38"/>
        <end position="104"/>
    </location>
</feature>
<reference evidence="2 3" key="1">
    <citation type="journal article" date="2019" name="Int. J. Syst. Evol. Microbiol.">
        <title>The Global Catalogue of Microorganisms (GCM) 10K type strain sequencing project: providing services to taxonomists for standard genome sequencing and annotation.</title>
        <authorList>
            <consortium name="The Broad Institute Genomics Platform"/>
            <consortium name="The Broad Institute Genome Sequencing Center for Infectious Disease"/>
            <person name="Wu L."/>
            <person name="Ma J."/>
        </authorList>
    </citation>
    <scope>NUCLEOTIDE SEQUENCE [LARGE SCALE GENOMIC DNA]</scope>
    <source>
        <strain evidence="2 3">JCM 5052</strain>
    </source>
</reference>
<gene>
    <name evidence="2" type="ORF">GCM10010390_71590</name>
</gene>
<protein>
    <recommendedName>
        <fullName evidence="1">HTH crp-type domain-containing protein</fullName>
    </recommendedName>
</protein>
<accession>A0ABN1E4W3</accession>
<name>A0ABN1E4W3_9ACTN</name>
<organism evidence="2 3">
    <name type="scientific">Streptomyces mordarskii</name>
    <dbReference type="NCBI Taxonomy" id="1226758"/>
    <lineage>
        <taxon>Bacteria</taxon>
        <taxon>Bacillati</taxon>
        <taxon>Actinomycetota</taxon>
        <taxon>Actinomycetes</taxon>
        <taxon>Kitasatosporales</taxon>
        <taxon>Streptomycetaceae</taxon>
        <taxon>Streptomyces</taxon>
    </lineage>
</organism>
<dbReference type="Proteomes" id="UP001501576">
    <property type="component" value="Unassembled WGS sequence"/>
</dbReference>
<dbReference type="PRINTS" id="PR00034">
    <property type="entry name" value="HTHCRP"/>
</dbReference>
<dbReference type="InterPro" id="IPR036388">
    <property type="entry name" value="WH-like_DNA-bd_sf"/>
</dbReference>
<comment type="caution">
    <text evidence="2">The sequence shown here is derived from an EMBL/GenBank/DDBJ whole genome shotgun (WGS) entry which is preliminary data.</text>
</comment>
<evidence type="ECO:0000313" key="2">
    <source>
        <dbReference type="EMBL" id="GAA0558927.1"/>
    </source>
</evidence>
<dbReference type="InterPro" id="IPR012318">
    <property type="entry name" value="HTH_CRP"/>
</dbReference>
<dbReference type="PROSITE" id="PS51063">
    <property type="entry name" value="HTH_CRP_2"/>
    <property type="match status" value="1"/>
</dbReference>
<proteinExistence type="predicted"/>
<sequence length="104" mass="11692">MTQAGIPEDSGLDDRVPLALTSDRMRAADRRRLDFASLTVRERFAVLLLDLARSHGRRTENGIELAVPLSKQELAGSIGASREMVQRLLKDLRERKVVITLQRP</sequence>
<dbReference type="Gene3D" id="1.10.10.10">
    <property type="entry name" value="Winged helix-like DNA-binding domain superfamily/Winged helix DNA-binding domain"/>
    <property type="match status" value="1"/>
</dbReference>
<keyword evidence="3" id="KW-1185">Reference proteome</keyword>
<dbReference type="SUPFAM" id="SSF46785">
    <property type="entry name" value="Winged helix' DNA-binding domain"/>
    <property type="match status" value="1"/>
</dbReference>
<evidence type="ECO:0000259" key="1">
    <source>
        <dbReference type="PROSITE" id="PS51063"/>
    </source>
</evidence>
<dbReference type="InterPro" id="IPR036390">
    <property type="entry name" value="WH_DNA-bd_sf"/>
</dbReference>